<accession>A0A918CN18</accession>
<dbReference type="PANTHER" id="PTHR24421">
    <property type="entry name" value="NITRATE/NITRITE SENSOR PROTEIN NARX-RELATED"/>
    <property type="match status" value="1"/>
</dbReference>
<dbReference type="PIRSF" id="PIRSF037434">
    <property type="entry name" value="STHK_ChrS"/>
    <property type="match status" value="1"/>
</dbReference>
<reference evidence="14" key="2">
    <citation type="submission" date="2020-09" db="EMBL/GenBank/DDBJ databases">
        <authorList>
            <person name="Sun Q."/>
            <person name="Ohkuma M."/>
        </authorList>
    </citation>
    <scope>NUCLEOTIDE SEQUENCE</scope>
    <source>
        <strain evidence="14">JCM 3346</strain>
    </source>
</reference>
<feature type="transmembrane region" description="Helical" evidence="11">
    <location>
        <begin position="64"/>
        <end position="84"/>
    </location>
</feature>
<dbReference type="Pfam" id="PF07730">
    <property type="entry name" value="HisKA_3"/>
    <property type="match status" value="1"/>
</dbReference>
<evidence type="ECO:0000313" key="14">
    <source>
        <dbReference type="EMBL" id="GGR29549.1"/>
    </source>
</evidence>
<name>A0A918CN18_AGRME</name>
<reference evidence="14" key="1">
    <citation type="journal article" date="2014" name="Int. J. Syst. Evol. Microbiol.">
        <title>Complete genome sequence of Corynebacterium casei LMG S-19264T (=DSM 44701T), isolated from a smear-ripened cheese.</title>
        <authorList>
            <consortium name="US DOE Joint Genome Institute (JGI-PGF)"/>
            <person name="Walter F."/>
            <person name="Albersmeier A."/>
            <person name="Kalinowski J."/>
            <person name="Ruckert C."/>
        </authorList>
    </citation>
    <scope>NUCLEOTIDE SEQUENCE</scope>
    <source>
        <strain evidence="14">JCM 3346</strain>
    </source>
</reference>
<keyword evidence="5" id="KW-0547">Nucleotide-binding</keyword>
<protein>
    <recommendedName>
        <fullName evidence="2">histidine kinase</fullName>
        <ecNumber evidence="2">2.7.13.3</ecNumber>
    </recommendedName>
</protein>
<keyword evidence="6 14" id="KW-0418">Kinase</keyword>
<feature type="transmembrane region" description="Helical" evidence="11">
    <location>
        <begin position="33"/>
        <end position="52"/>
    </location>
</feature>
<evidence type="ECO:0000256" key="2">
    <source>
        <dbReference type="ARBA" id="ARBA00012438"/>
    </source>
</evidence>
<feature type="transmembrane region" description="Helical" evidence="11">
    <location>
        <begin position="128"/>
        <end position="149"/>
    </location>
</feature>
<feature type="transmembrane region" description="Helical" evidence="11">
    <location>
        <begin position="104"/>
        <end position="121"/>
    </location>
</feature>
<feature type="transmembrane region" description="Helical" evidence="11">
    <location>
        <begin position="7"/>
        <end position="27"/>
    </location>
</feature>
<dbReference type="RefSeq" id="WP_189085620.1">
    <property type="nucleotide sequence ID" value="NZ_BMRJ01000002.1"/>
</dbReference>
<feature type="domain" description="Histidine kinase/HSP90-like ATPase" evidence="12">
    <location>
        <begin position="295"/>
        <end position="380"/>
    </location>
</feature>
<dbReference type="CDD" id="cd16917">
    <property type="entry name" value="HATPase_UhpB-NarQ-NarX-like"/>
    <property type="match status" value="1"/>
</dbReference>
<evidence type="ECO:0000259" key="12">
    <source>
        <dbReference type="Pfam" id="PF02518"/>
    </source>
</evidence>
<evidence type="ECO:0000256" key="8">
    <source>
        <dbReference type="ARBA" id="ARBA00023012"/>
    </source>
</evidence>
<feature type="coiled-coil region" evidence="9">
    <location>
        <begin position="152"/>
        <end position="179"/>
    </location>
</feature>
<dbReference type="Proteomes" id="UP000610303">
    <property type="component" value="Unassembled WGS sequence"/>
</dbReference>
<dbReference type="Gene3D" id="3.30.565.10">
    <property type="entry name" value="Histidine kinase-like ATPase, C-terminal domain"/>
    <property type="match status" value="1"/>
</dbReference>
<evidence type="ECO:0000256" key="5">
    <source>
        <dbReference type="ARBA" id="ARBA00022741"/>
    </source>
</evidence>
<dbReference type="GO" id="GO:0000155">
    <property type="term" value="F:phosphorelay sensor kinase activity"/>
    <property type="evidence" value="ECO:0007669"/>
    <property type="project" value="InterPro"/>
</dbReference>
<dbReference type="Gene3D" id="1.20.5.1930">
    <property type="match status" value="1"/>
</dbReference>
<dbReference type="SUPFAM" id="SSF55874">
    <property type="entry name" value="ATPase domain of HSP90 chaperone/DNA topoisomerase II/histidine kinase"/>
    <property type="match status" value="1"/>
</dbReference>
<evidence type="ECO:0000256" key="10">
    <source>
        <dbReference type="SAM" id="MobiDB-lite"/>
    </source>
</evidence>
<keyword evidence="11" id="KW-0812">Transmembrane</keyword>
<dbReference type="GO" id="GO:0016020">
    <property type="term" value="C:membrane"/>
    <property type="evidence" value="ECO:0007669"/>
    <property type="project" value="InterPro"/>
</dbReference>
<feature type="region of interest" description="Disordered" evidence="10">
    <location>
        <begin position="365"/>
        <end position="392"/>
    </location>
</feature>
<evidence type="ECO:0000256" key="3">
    <source>
        <dbReference type="ARBA" id="ARBA00022553"/>
    </source>
</evidence>
<dbReference type="PANTHER" id="PTHR24421:SF10">
    <property type="entry name" value="NITRATE_NITRITE SENSOR PROTEIN NARQ"/>
    <property type="match status" value="1"/>
</dbReference>
<evidence type="ECO:0000256" key="11">
    <source>
        <dbReference type="SAM" id="Phobius"/>
    </source>
</evidence>
<evidence type="ECO:0000256" key="7">
    <source>
        <dbReference type="ARBA" id="ARBA00022840"/>
    </source>
</evidence>
<keyword evidence="9" id="KW-0175">Coiled coil</keyword>
<gene>
    <name evidence="14" type="ORF">GCM10010196_24380</name>
</gene>
<keyword evidence="8" id="KW-0902">Two-component regulatory system</keyword>
<keyword evidence="7" id="KW-0067">ATP-binding</keyword>
<dbReference type="GO" id="GO:0046983">
    <property type="term" value="F:protein dimerization activity"/>
    <property type="evidence" value="ECO:0007669"/>
    <property type="project" value="InterPro"/>
</dbReference>
<keyword evidence="15" id="KW-1185">Reference proteome</keyword>
<proteinExistence type="predicted"/>
<organism evidence="14 15">
    <name type="scientific">Agromyces mediolanus</name>
    <name type="common">Corynebacterium mediolanum</name>
    <dbReference type="NCBI Taxonomy" id="41986"/>
    <lineage>
        <taxon>Bacteria</taxon>
        <taxon>Bacillati</taxon>
        <taxon>Actinomycetota</taxon>
        <taxon>Actinomycetes</taxon>
        <taxon>Micrococcales</taxon>
        <taxon>Microbacteriaceae</taxon>
        <taxon>Agromyces</taxon>
    </lineage>
</organism>
<evidence type="ECO:0000259" key="13">
    <source>
        <dbReference type="Pfam" id="PF07730"/>
    </source>
</evidence>
<dbReference type="InterPro" id="IPR036890">
    <property type="entry name" value="HATPase_C_sf"/>
</dbReference>
<comment type="caution">
    <text evidence="14">The sequence shown here is derived from an EMBL/GenBank/DDBJ whole genome shotgun (WGS) entry which is preliminary data.</text>
</comment>
<evidence type="ECO:0000256" key="4">
    <source>
        <dbReference type="ARBA" id="ARBA00022679"/>
    </source>
</evidence>
<dbReference type="GO" id="GO:0005524">
    <property type="term" value="F:ATP binding"/>
    <property type="evidence" value="ECO:0007669"/>
    <property type="project" value="UniProtKB-KW"/>
</dbReference>
<dbReference type="EC" id="2.7.13.3" evidence="2"/>
<dbReference type="InterPro" id="IPR011712">
    <property type="entry name" value="Sig_transdc_His_kin_sub3_dim/P"/>
</dbReference>
<dbReference type="AlphaFoldDB" id="A0A918CN18"/>
<feature type="domain" description="Signal transduction histidine kinase subgroup 3 dimerisation and phosphoacceptor" evidence="13">
    <location>
        <begin position="185"/>
        <end position="253"/>
    </location>
</feature>
<evidence type="ECO:0000256" key="9">
    <source>
        <dbReference type="SAM" id="Coils"/>
    </source>
</evidence>
<keyword evidence="11" id="KW-0472">Membrane</keyword>
<dbReference type="InterPro" id="IPR003594">
    <property type="entry name" value="HATPase_dom"/>
</dbReference>
<keyword evidence="4" id="KW-0808">Transferase</keyword>
<feature type="compositionally biased region" description="Basic and acidic residues" evidence="10">
    <location>
        <begin position="373"/>
        <end position="386"/>
    </location>
</feature>
<dbReference type="InterPro" id="IPR017205">
    <property type="entry name" value="Sig_transdc_His_kinase_ChrS"/>
</dbReference>
<evidence type="ECO:0000256" key="6">
    <source>
        <dbReference type="ARBA" id="ARBA00022777"/>
    </source>
</evidence>
<sequence>MLNRRWWDLAAVAVSAVVVTFGLVFPPYGPRDWGTWAVVAGFLLVYAGYLRWRIGSEDPRHHVAITAILVALVFAGTAFDSGAATLQAFAYPFLWITAPSTKRAIIGNVLLGIAVAAGYAVGLGPTGVLAGLGVGALSLAFSLALGLWITRIAEVGEERARLLAELQAAQGQLAAMHRETGVTEERARLAREIHDTIAQSLTGLVMLAQRAERRLDAPSPDVPAARGDLGLIEEMAREALTEARGLVAAVSPIALDTSLADALGRLAAGFERETGVAVALDVRAPGLDRELEVVLLRASQEGLANVRKHARAAHAALSVDAADGMARLVVRDDGVGPGPDDPPGFGLAGLRDRVALAGGRVTFGPAPGGGAELRVELPVEASDRVPSEGSSA</sequence>
<dbReference type="EMBL" id="BMRJ01000002">
    <property type="protein sequence ID" value="GGR29549.1"/>
    <property type="molecule type" value="Genomic_DNA"/>
</dbReference>
<evidence type="ECO:0000313" key="15">
    <source>
        <dbReference type="Proteomes" id="UP000610303"/>
    </source>
</evidence>
<comment type="catalytic activity">
    <reaction evidence="1">
        <text>ATP + protein L-histidine = ADP + protein N-phospho-L-histidine.</text>
        <dbReference type="EC" id="2.7.13.3"/>
    </reaction>
</comment>
<dbReference type="InterPro" id="IPR050482">
    <property type="entry name" value="Sensor_HK_TwoCompSys"/>
</dbReference>
<keyword evidence="3" id="KW-0597">Phosphoprotein</keyword>
<evidence type="ECO:0000256" key="1">
    <source>
        <dbReference type="ARBA" id="ARBA00000085"/>
    </source>
</evidence>
<dbReference type="Pfam" id="PF02518">
    <property type="entry name" value="HATPase_c"/>
    <property type="match status" value="1"/>
</dbReference>
<keyword evidence="11" id="KW-1133">Transmembrane helix</keyword>